<keyword evidence="12" id="KW-0131">Cell cycle</keyword>
<sequence length="375" mass="40950">MLRFERTDTSPLGRWWWTVDRWTLAAVLLLMGLGILLVLAASPAVAHQHNWSSFYFAKKHLIFLAPTVFVLVATSLLSLKQIKTAGVIVFGGAVLLLIATPFVGIEIKGAQRWIDLGGFSIQPSEFVKPAFAIVSAWMFSQKDDDPTFPGNLVSIGLYLLVVGLLLIQPDLGMTVLITAMWLCQFFLAGLPVFWIILGGASGVGGLVGAYFMFPHVSRRIDRFLEPSDGADKYGDRYQINQSLEAFSNGGFLGQGPGEGIVKRHLPDAHADFIFAVAAEEFGMILCLILVVIFGLIVIRSFSRIFTEHNLFVVLAVTGLIVQFGLQAIINMASTLSLMPTKGMTLPFISYGGSSMLALAFGMGMILALTRRRISE</sequence>
<dbReference type="EMBL" id="CP133270">
    <property type="protein sequence ID" value="WVX65925.1"/>
    <property type="molecule type" value="Genomic_DNA"/>
</dbReference>
<evidence type="ECO:0000256" key="10">
    <source>
        <dbReference type="ARBA" id="ARBA00022989"/>
    </source>
</evidence>
<evidence type="ECO:0000256" key="13">
    <source>
        <dbReference type="ARBA" id="ARBA00023316"/>
    </source>
</evidence>
<dbReference type="PANTHER" id="PTHR30474">
    <property type="entry name" value="CELL CYCLE PROTEIN"/>
    <property type="match status" value="1"/>
</dbReference>
<feature type="transmembrane region" description="Helical" evidence="21">
    <location>
        <begin position="86"/>
        <end position="105"/>
    </location>
</feature>
<proteinExistence type="inferred from homology"/>
<evidence type="ECO:0000256" key="14">
    <source>
        <dbReference type="ARBA" id="ARBA00032370"/>
    </source>
</evidence>
<evidence type="ECO:0000256" key="12">
    <source>
        <dbReference type="ARBA" id="ARBA00023306"/>
    </source>
</evidence>
<evidence type="ECO:0000256" key="3">
    <source>
        <dbReference type="ARBA" id="ARBA00022475"/>
    </source>
</evidence>
<feature type="transmembrane region" description="Helical" evidence="21">
    <location>
        <begin position="21"/>
        <end position="41"/>
    </location>
</feature>
<keyword evidence="6" id="KW-0808">Transferase</keyword>
<keyword evidence="3" id="KW-1003">Cell membrane</keyword>
<dbReference type="RefSeq" id="WP_331256493.1">
    <property type="nucleotide sequence ID" value="NZ_CP133270.1"/>
</dbReference>
<protein>
    <recommendedName>
        <fullName evidence="17">Probable peptidoglycan glycosyltransferase FtsW</fullName>
        <ecNumber evidence="19">2.4.99.28</ecNumber>
    </recommendedName>
    <alternativeName>
        <fullName evidence="18">Cell division protein FtsW</fullName>
    </alternativeName>
    <alternativeName>
        <fullName evidence="15">Cell wall polymerase</fullName>
    </alternativeName>
    <alternativeName>
        <fullName evidence="14">Peptidoglycan polymerase</fullName>
    </alternativeName>
</protein>
<dbReference type="Proteomes" id="UP001330434">
    <property type="component" value="Chromosome"/>
</dbReference>
<keyword evidence="8" id="KW-0133">Cell shape</keyword>
<evidence type="ECO:0000256" key="4">
    <source>
        <dbReference type="ARBA" id="ARBA00022618"/>
    </source>
</evidence>
<comment type="subcellular location">
    <subcellularLocation>
        <location evidence="1">Cell membrane</location>
        <topology evidence="1">Multi-pass membrane protein</topology>
    </subcellularLocation>
</comment>
<comment type="pathway">
    <text evidence="2">Cell wall biogenesis; peptidoglycan biosynthesis.</text>
</comment>
<dbReference type="InterPro" id="IPR001182">
    <property type="entry name" value="FtsW/RodA"/>
</dbReference>
<gene>
    <name evidence="22" type="ORF">Bealeia1_00091</name>
</gene>
<evidence type="ECO:0000313" key="22">
    <source>
        <dbReference type="EMBL" id="WVX65925.1"/>
    </source>
</evidence>
<feature type="transmembrane region" description="Helical" evidence="21">
    <location>
        <begin position="148"/>
        <end position="167"/>
    </location>
</feature>
<evidence type="ECO:0000256" key="6">
    <source>
        <dbReference type="ARBA" id="ARBA00022679"/>
    </source>
</evidence>
<feature type="transmembrane region" description="Helical" evidence="21">
    <location>
        <begin position="179"/>
        <end position="212"/>
    </location>
</feature>
<accession>A0ABZ2C3B3</accession>
<reference evidence="22 23" key="1">
    <citation type="journal article" date="2024" name="Environ. Microbiol.">
        <title>Novel evolutionary insights on the interactions of the Holosporales (Alphaproteobacteria) with eukaryotic hosts from comparative genomics.</title>
        <authorList>
            <person name="Giovannini M."/>
            <person name="Petroni G."/>
            <person name="Castelli M."/>
        </authorList>
    </citation>
    <scope>NUCLEOTIDE SEQUENCE [LARGE SCALE GENOMIC DNA]</scope>
    <source>
        <strain evidence="22 23">US_Bl 15I1</strain>
    </source>
</reference>
<keyword evidence="23" id="KW-1185">Reference proteome</keyword>
<evidence type="ECO:0000256" key="2">
    <source>
        <dbReference type="ARBA" id="ARBA00004752"/>
    </source>
</evidence>
<evidence type="ECO:0000313" key="23">
    <source>
        <dbReference type="Proteomes" id="UP001330434"/>
    </source>
</evidence>
<evidence type="ECO:0000256" key="16">
    <source>
        <dbReference type="ARBA" id="ARBA00038053"/>
    </source>
</evidence>
<feature type="transmembrane region" description="Helical" evidence="21">
    <location>
        <begin position="349"/>
        <end position="369"/>
    </location>
</feature>
<evidence type="ECO:0000256" key="19">
    <source>
        <dbReference type="ARBA" id="ARBA00044770"/>
    </source>
</evidence>
<feature type="transmembrane region" description="Helical" evidence="21">
    <location>
        <begin position="310"/>
        <end position="329"/>
    </location>
</feature>
<keyword evidence="4" id="KW-0132">Cell division</keyword>
<keyword evidence="9" id="KW-0573">Peptidoglycan synthesis</keyword>
<dbReference type="PANTHER" id="PTHR30474:SF2">
    <property type="entry name" value="PEPTIDOGLYCAN GLYCOSYLTRANSFERASE FTSW-RELATED"/>
    <property type="match status" value="1"/>
</dbReference>
<keyword evidence="7 21" id="KW-0812">Transmembrane</keyword>
<organism evidence="22 23">
    <name type="scientific">Candidatus Bealeia paramacronuclearis</name>
    <dbReference type="NCBI Taxonomy" id="1921001"/>
    <lineage>
        <taxon>Bacteria</taxon>
        <taxon>Pseudomonadati</taxon>
        <taxon>Pseudomonadota</taxon>
        <taxon>Alphaproteobacteria</taxon>
        <taxon>Holosporales</taxon>
        <taxon>Holosporaceae</taxon>
        <taxon>Candidatus Bealeia</taxon>
    </lineage>
</organism>
<evidence type="ECO:0000256" key="5">
    <source>
        <dbReference type="ARBA" id="ARBA00022676"/>
    </source>
</evidence>
<evidence type="ECO:0000256" key="7">
    <source>
        <dbReference type="ARBA" id="ARBA00022692"/>
    </source>
</evidence>
<evidence type="ECO:0000256" key="11">
    <source>
        <dbReference type="ARBA" id="ARBA00023136"/>
    </source>
</evidence>
<keyword evidence="11 21" id="KW-0472">Membrane</keyword>
<dbReference type="InterPro" id="IPR013437">
    <property type="entry name" value="FtsW"/>
</dbReference>
<dbReference type="Pfam" id="PF01098">
    <property type="entry name" value="FTSW_RODA_SPOVE"/>
    <property type="match status" value="1"/>
</dbReference>
<comment type="similarity">
    <text evidence="16">Belongs to the SEDS family. FtsW subfamily.</text>
</comment>
<evidence type="ECO:0000256" key="21">
    <source>
        <dbReference type="SAM" id="Phobius"/>
    </source>
</evidence>
<dbReference type="NCBIfam" id="TIGR02614">
    <property type="entry name" value="ftsW"/>
    <property type="match status" value="1"/>
</dbReference>
<dbReference type="EC" id="2.4.99.28" evidence="19"/>
<evidence type="ECO:0000256" key="8">
    <source>
        <dbReference type="ARBA" id="ARBA00022960"/>
    </source>
</evidence>
<evidence type="ECO:0000256" key="18">
    <source>
        <dbReference type="ARBA" id="ARBA00041418"/>
    </source>
</evidence>
<evidence type="ECO:0000256" key="15">
    <source>
        <dbReference type="ARBA" id="ARBA00033270"/>
    </source>
</evidence>
<comment type="catalytic activity">
    <reaction evidence="20">
        <text>[GlcNAc-(1-&gt;4)-Mur2Ac(oyl-L-Ala-gamma-D-Glu-L-Lys-D-Ala-D-Ala)](n)-di-trans,octa-cis-undecaprenyl diphosphate + beta-D-GlcNAc-(1-&gt;4)-Mur2Ac(oyl-L-Ala-gamma-D-Glu-L-Lys-D-Ala-D-Ala)-di-trans,octa-cis-undecaprenyl diphosphate = [GlcNAc-(1-&gt;4)-Mur2Ac(oyl-L-Ala-gamma-D-Glu-L-Lys-D-Ala-D-Ala)](n+1)-di-trans,octa-cis-undecaprenyl diphosphate + di-trans,octa-cis-undecaprenyl diphosphate + H(+)</text>
        <dbReference type="Rhea" id="RHEA:23708"/>
        <dbReference type="Rhea" id="RHEA-COMP:9602"/>
        <dbReference type="Rhea" id="RHEA-COMP:9603"/>
        <dbReference type="ChEBI" id="CHEBI:15378"/>
        <dbReference type="ChEBI" id="CHEBI:58405"/>
        <dbReference type="ChEBI" id="CHEBI:60033"/>
        <dbReference type="ChEBI" id="CHEBI:78435"/>
        <dbReference type="EC" id="2.4.99.28"/>
    </reaction>
</comment>
<evidence type="ECO:0000256" key="9">
    <source>
        <dbReference type="ARBA" id="ARBA00022984"/>
    </source>
</evidence>
<evidence type="ECO:0000256" key="17">
    <source>
        <dbReference type="ARBA" id="ARBA00041185"/>
    </source>
</evidence>
<evidence type="ECO:0000256" key="1">
    <source>
        <dbReference type="ARBA" id="ARBA00004651"/>
    </source>
</evidence>
<keyword evidence="5" id="KW-0328">Glycosyltransferase</keyword>
<name>A0ABZ2C3B3_9PROT</name>
<feature type="transmembrane region" description="Helical" evidence="21">
    <location>
        <begin position="61"/>
        <end position="79"/>
    </location>
</feature>
<keyword evidence="13" id="KW-0961">Cell wall biogenesis/degradation</keyword>
<evidence type="ECO:0000256" key="20">
    <source>
        <dbReference type="ARBA" id="ARBA00049902"/>
    </source>
</evidence>
<keyword evidence="10 21" id="KW-1133">Transmembrane helix</keyword>
<feature type="transmembrane region" description="Helical" evidence="21">
    <location>
        <begin position="272"/>
        <end position="298"/>
    </location>
</feature>